<name>A0ABW1EDM2_9BACT</name>
<organism evidence="2 3">
    <name type="scientific">Acidicapsa dinghuensis</name>
    <dbReference type="NCBI Taxonomy" id="2218256"/>
    <lineage>
        <taxon>Bacteria</taxon>
        <taxon>Pseudomonadati</taxon>
        <taxon>Acidobacteriota</taxon>
        <taxon>Terriglobia</taxon>
        <taxon>Terriglobales</taxon>
        <taxon>Acidobacteriaceae</taxon>
        <taxon>Acidicapsa</taxon>
    </lineage>
</organism>
<sequence>MIRAPRLFAIAAAFFLLAVSSFAADSGTLVDREIHSENLTHNLIGVDPTRKLTIYLPPGYNTSTQRYPVIYFLPNPFGGHHDIFDQHHAAELFDRAIAANQIGKFILVSVDMRTPFGSTWYVNSPVTGNWQDFYIRDLVPYIDANFRTLATRNSRALLGDYIGGYGALRFGMAYPDIFSVVYAMHPVGTGSGVQMLVSRPNWSAIANAKSLSDLNSDGFTPIFASMFQAHLPNPAKAPLYFDPPAHLINGKLVIDSAQMARLRDNLFIESLIPKYADNLKSLHGLKIDWPRSDGIWDHVFANEALTYKLNEFGIPHEAEEFNGTWMNGTSGGDPYWDGADSRVYNEVLPFFRNHLDF</sequence>
<evidence type="ECO:0000313" key="2">
    <source>
        <dbReference type="EMBL" id="MFC5862145.1"/>
    </source>
</evidence>
<dbReference type="Proteomes" id="UP001596091">
    <property type="component" value="Unassembled WGS sequence"/>
</dbReference>
<dbReference type="Gene3D" id="3.40.50.1820">
    <property type="entry name" value="alpha/beta hydrolase"/>
    <property type="match status" value="1"/>
</dbReference>
<evidence type="ECO:0000313" key="3">
    <source>
        <dbReference type="Proteomes" id="UP001596091"/>
    </source>
</evidence>
<comment type="caution">
    <text evidence="2">The sequence shown here is derived from an EMBL/GenBank/DDBJ whole genome shotgun (WGS) entry which is preliminary data.</text>
</comment>
<dbReference type="RefSeq" id="WP_263338327.1">
    <property type="nucleotide sequence ID" value="NZ_JAGSYH010000004.1"/>
</dbReference>
<accession>A0ABW1EDM2</accession>
<dbReference type="Pfam" id="PF00756">
    <property type="entry name" value="Esterase"/>
    <property type="match status" value="1"/>
</dbReference>
<keyword evidence="1" id="KW-0732">Signal</keyword>
<dbReference type="InterPro" id="IPR029058">
    <property type="entry name" value="AB_hydrolase_fold"/>
</dbReference>
<gene>
    <name evidence="2" type="ORF">ACFPT7_07565</name>
</gene>
<dbReference type="SUPFAM" id="SSF53474">
    <property type="entry name" value="alpha/beta-Hydrolases"/>
    <property type="match status" value="1"/>
</dbReference>
<dbReference type="InterPro" id="IPR000801">
    <property type="entry name" value="Esterase-like"/>
</dbReference>
<protein>
    <submittedName>
        <fullName evidence="2">Esterase family protein</fullName>
    </submittedName>
</protein>
<dbReference type="InterPro" id="IPR050583">
    <property type="entry name" value="Mycobacterial_A85_antigen"/>
</dbReference>
<proteinExistence type="predicted"/>
<dbReference type="PANTHER" id="PTHR48098">
    <property type="entry name" value="ENTEROCHELIN ESTERASE-RELATED"/>
    <property type="match status" value="1"/>
</dbReference>
<feature type="signal peptide" evidence="1">
    <location>
        <begin position="1"/>
        <end position="23"/>
    </location>
</feature>
<feature type="chain" id="PRO_5047343381" evidence="1">
    <location>
        <begin position="24"/>
        <end position="357"/>
    </location>
</feature>
<reference evidence="3" key="1">
    <citation type="journal article" date="2019" name="Int. J. Syst. Evol. Microbiol.">
        <title>The Global Catalogue of Microorganisms (GCM) 10K type strain sequencing project: providing services to taxonomists for standard genome sequencing and annotation.</title>
        <authorList>
            <consortium name="The Broad Institute Genomics Platform"/>
            <consortium name="The Broad Institute Genome Sequencing Center for Infectious Disease"/>
            <person name="Wu L."/>
            <person name="Ma J."/>
        </authorList>
    </citation>
    <scope>NUCLEOTIDE SEQUENCE [LARGE SCALE GENOMIC DNA]</scope>
    <source>
        <strain evidence="3">JCM 4087</strain>
    </source>
</reference>
<evidence type="ECO:0000256" key="1">
    <source>
        <dbReference type="SAM" id="SignalP"/>
    </source>
</evidence>
<dbReference type="EMBL" id="JBHSPH010000002">
    <property type="protein sequence ID" value="MFC5862145.1"/>
    <property type="molecule type" value="Genomic_DNA"/>
</dbReference>
<keyword evidence="3" id="KW-1185">Reference proteome</keyword>